<organism evidence="1">
    <name type="scientific">marine sediment metagenome</name>
    <dbReference type="NCBI Taxonomy" id="412755"/>
    <lineage>
        <taxon>unclassified sequences</taxon>
        <taxon>metagenomes</taxon>
        <taxon>ecological metagenomes</taxon>
    </lineage>
</organism>
<name>A0A0F9AAM5_9ZZZZ</name>
<dbReference type="EMBL" id="LAZR01046983">
    <property type="protein sequence ID" value="KKK95270.1"/>
    <property type="molecule type" value="Genomic_DNA"/>
</dbReference>
<dbReference type="AlphaFoldDB" id="A0A0F9AAM5"/>
<sequence>MKLKSGKTVSLTPLTTTQKVECFDILGDMERIYKWAMYGLGLVRLSDFDKPENNYTTVDIGEIAVAVVEATEKGTDPTTKG</sequence>
<protein>
    <submittedName>
        <fullName evidence="1">Uncharacterized protein</fullName>
    </submittedName>
</protein>
<evidence type="ECO:0000313" key="1">
    <source>
        <dbReference type="EMBL" id="KKK95270.1"/>
    </source>
</evidence>
<reference evidence="1" key="1">
    <citation type="journal article" date="2015" name="Nature">
        <title>Complex archaea that bridge the gap between prokaryotes and eukaryotes.</title>
        <authorList>
            <person name="Spang A."/>
            <person name="Saw J.H."/>
            <person name="Jorgensen S.L."/>
            <person name="Zaremba-Niedzwiedzka K."/>
            <person name="Martijn J."/>
            <person name="Lind A.E."/>
            <person name="van Eijk R."/>
            <person name="Schleper C."/>
            <person name="Guy L."/>
            <person name="Ettema T.J."/>
        </authorList>
    </citation>
    <scope>NUCLEOTIDE SEQUENCE</scope>
</reference>
<comment type="caution">
    <text evidence="1">The sequence shown here is derived from an EMBL/GenBank/DDBJ whole genome shotgun (WGS) entry which is preliminary data.</text>
</comment>
<proteinExistence type="predicted"/>
<gene>
    <name evidence="1" type="ORF">LCGC14_2674500</name>
</gene>
<accession>A0A0F9AAM5</accession>